<reference evidence="2 3" key="1">
    <citation type="journal article" date="2012" name="Appl. Environ. Microbiol.">
        <title>Short-read sequencing for genomic analysis of the brown rot fungus Fibroporia radiculosa.</title>
        <authorList>
            <person name="Tang J.D."/>
            <person name="Perkins A.D."/>
            <person name="Sonstegard T.S."/>
            <person name="Schroeder S.G."/>
            <person name="Burgess S.C."/>
            <person name="Diehl S.V."/>
        </authorList>
    </citation>
    <scope>NUCLEOTIDE SEQUENCE [LARGE SCALE GENOMIC DNA]</scope>
    <source>
        <strain evidence="2 3">TFFH 294</strain>
    </source>
</reference>
<dbReference type="STRING" id="599839.J4H4Z3"/>
<dbReference type="GO" id="GO:0005737">
    <property type="term" value="C:cytoplasm"/>
    <property type="evidence" value="ECO:0007669"/>
    <property type="project" value="TreeGrafter"/>
</dbReference>
<dbReference type="SUPFAM" id="SSF81296">
    <property type="entry name" value="E set domains"/>
    <property type="match status" value="1"/>
</dbReference>
<accession>J4H4Z3</accession>
<dbReference type="InterPro" id="IPR014756">
    <property type="entry name" value="Ig_E-set"/>
</dbReference>
<dbReference type="InterPro" id="IPR011021">
    <property type="entry name" value="Arrestin-like_N"/>
</dbReference>
<dbReference type="EMBL" id="HE797209">
    <property type="protein sequence ID" value="CCM05839.1"/>
    <property type="molecule type" value="Genomic_DNA"/>
</dbReference>
<dbReference type="PANTHER" id="PTHR11188:SF176">
    <property type="entry name" value="ARRESTIN DOMAIN-CONTAINING PROTEIN 1"/>
    <property type="match status" value="1"/>
</dbReference>
<dbReference type="GeneID" id="24100750"/>
<feature type="domain" description="Arrestin-like N-terminal" evidence="1">
    <location>
        <begin position="11"/>
        <end position="138"/>
    </location>
</feature>
<gene>
    <name evidence="2" type="ORF">FIBRA_08075</name>
</gene>
<dbReference type="RefSeq" id="XP_012185122.1">
    <property type="nucleotide sequence ID" value="XM_012329732.1"/>
</dbReference>
<evidence type="ECO:0000259" key="1">
    <source>
        <dbReference type="Pfam" id="PF00339"/>
    </source>
</evidence>
<dbReference type="OrthoDB" id="2742096at2759"/>
<dbReference type="AlphaFoldDB" id="J4H4Z3"/>
<organism evidence="2 3">
    <name type="scientific">Fibroporia radiculosa</name>
    <dbReference type="NCBI Taxonomy" id="599839"/>
    <lineage>
        <taxon>Eukaryota</taxon>
        <taxon>Fungi</taxon>
        <taxon>Dikarya</taxon>
        <taxon>Basidiomycota</taxon>
        <taxon>Agaricomycotina</taxon>
        <taxon>Agaricomycetes</taxon>
        <taxon>Polyporales</taxon>
        <taxon>Fibroporiaceae</taxon>
        <taxon>Fibroporia</taxon>
    </lineage>
</organism>
<protein>
    <recommendedName>
        <fullName evidence="1">Arrestin-like N-terminal domain-containing protein</fullName>
    </recommendedName>
</protein>
<dbReference type="InParanoid" id="J4H4Z3"/>
<dbReference type="PANTHER" id="PTHR11188">
    <property type="entry name" value="ARRESTIN DOMAIN CONTAINING PROTEIN"/>
    <property type="match status" value="1"/>
</dbReference>
<dbReference type="HOGENOM" id="CLU_056201_0_0_1"/>
<dbReference type="Gene3D" id="2.60.40.640">
    <property type="match status" value="1"/>
</dbReference>
<dbReference type="GO" id="GO:0015031">
    <property type="term" value="P:protein transport"/>
    <property type="evidence" value="ECO:0007669"/>
    <property type="project" value="TreeGrafter"/>
</dbReference>
<evidence type="ECO:0000313" key="3">
    <source>
        <dbReference type="Proteomes" id="UP000006352"/>
    </source>
</evidence>
<dbReference type="Pfam" id="PF00339">
    <property type="entry name" value="Arrestin_N"/>
    <property type="match status" value="1"/>
</dbReference>
<dbReference type="InterPro" id="IPR050357">
    <property type="entry name" value="Arrestin_domain-protein"/>
</dbReference>
<evidence type="ECO:0000313" key="2">
    <source>
        <dbReference type="EMBL" id="CCM05839.1"/>
    </source>
</evidence>
<proteinExistence type="predicted"/>
<keyword evidence="3" id="KW-1185">Reference proteome</keyword>
<name>J4H4Z3_9APHY</name>
<dbReference type="InterPro" id="IPR014752">
    <property type="entry name" value="Arrestin-like_C"/>
</dbReference>
<dbReference type="Proteomes" id="UP000006352">
    <property type="component" value="Unassembled WGS sequence"/>
</dbReference>
<sequence length="361" mass="40400">MLLYIPQTVCVSGGIVKGTVELDFRLLHEEQVEEVHVKLRGYARTDIRRNNQTIRQFVELARENTSVWTRGSIYPSPGQHALVVPFQFRLPADLPPSFSCSTIGAWAVVRYYVEAVGVRPGMLRLNKRASQPLAVVPHDSIGQRIKTQVLAGWRGPMGDGYAEKRIRKGLWGDYATVEMKYMCPMISVFPLFTKVPFVLTIVTKSKEMDRDSEKKLWPVPPRSPREWSNHTVCSLGGLGGSAGDPDMETPENEWIPSESEKGKGRWKQTVSFSSSLEFKCPPSFRFPILTCEYSLHIEVSFGGLFNSISVDIPAVIGSGMLSLEDTTQSDTSPIIVVHPSANALDLPPSYWSTESWNDHKE</sequence>